<dbReference type="SMART" id="SM00256">
    <property type="entry name" value="FBOX"/>
    <property type="match status" value="1"/>
</dbReference>
<name>A0AAD8T678_LOLMU</name>
<dbReference type="EMBL" id="JAUUTY010000003">
    <property type="protein sequence ID" value="KAK1669951.1"/>
    <property type="molecule type" value="Genomic_DNA"/>
</dbReference>
<dbReference type="SUPFAM" id="SSF81383">
    <property type="entry name" value="F-box domain"/>
    <property type="match status" value="1"/>
</dbReference>
<dbReference type="Pfam" id="PF12937">
    <property type="entry name" value="F-box-like"/>
    <property type="match status" value="1"/>
</dbReference>
<feature type="domain" description="F-box" evidence="1">
    <location>
        <begin position="8"/>
        <end position="49"/>
    </location>
</feature>
<keyword evidence="3" id="KW-1185">Reference proteome</keyword>
<dbReference type="Gene3D" id="1.20.1280.50">
    <property type="match status" value="1"/>
</dbReference>
<dbReference type="InterPro" id="IPR001810">
    <property type="entry name" value="F-box_dom"/>
</dbReference>
<dbReference type="AlphaFoldDB" id="A0AAD8T678"/>
<dbReference type="PANTHER" id="PTHR35828">
    <property type="entry name" value="OS08G0203800 PROTEIN-RELATED"/>
    <property type="match status" value="1"/>
</dbReference>
<proteinExistence type="predicted"/>
<dbReference type="Proteomes" id="UP001231189">
    <property type="component" value="Unassembled WGS sequence"/>
</dbReference>
<evidence type="ECO:0000313" key="2">
    <source>
        <dbReference type="EMBL" id="KAK1669951.1"/>
    </source>
</evidence>
<reference evidence="2" key="1">
    <citation type="submission" date="2023-07" db="EMBL/GenBank/DDBJ databases">
        <title>A chromosome-level genome assembly of Lolium multiflorum.</title>
        <authorList>
            <person name="Chen Y."/>
            <person name="Copetti D."/>
            <person name="Kolliker R."/>
            <person name="Studer B."/>
        </authorList>
    </citation>
    <scope>NUCLEOTIDE SEQUENCE</scope>
    <source>
        <strain evidence="2">02402/16</strain>
        <tissue evidence="2">Leaf</tissue>
    </source>
</reference>
<evidence type="ECO:0000259" key="1">
    <source>
        <dbReference type="SMART" id="SM00256"/>
    </source>
</evidence>
<protein>
    <recommendedName>
        <fullName evidence="1">F-box domain-containing protein</fullName>
    </recommendedName>
</protein>
<organism evidence="2 3">
    <name type="scientific">Lolium multiflorum</name>
    <name type="common">Italian ryegrass</name>
    <name type="synonym">Lolium perenne subsp. multiflorum</name>
    <dbReference type="NCBI Taxonomy" id="4521"/>
    <lineage>
        <taxon>Eukaryota</taxon>
        <taxon>Viridiplantae</taxon>
        <taxon>Streptophyta</taxon>
        <taxon>Embryophyta</taxon>
        <taxon>Tracheophyta</taxon>
        <taxon>Spermatophyta</taxon>
        <taxon>Magnoliopsida</taxon>
        <taxon>Liliopsida</taxon>
        <taxon>Poales</taxon>
        <taxon>Poaceae</taxon>
        <taxon>BOP clade</taxon>
        <taxon>Pooideae</taxon>
        <taxon>Poodae</taxon>
        <taxon>Poeae</taxon>
        <taxon>Poeae Chloroplast Group 2 (Poeae type)</taxon>
        <taxon>Loliodinae</taxon>
        <taxon>Loliinae</taxon>
        <taxon>Lolium</taxon>
    </lineage>
</organism>
<accession>A0AAD8T678</accession>
<evidence type="ECO:0000313" key="3">
    <source>
        <dbReference type="Proteomes" id="UP001231189"/>
    </source>
</evidence>
<dbReference type="PANTHER" id="PTHR35828:SF49">
    <property type="entry name" value="F-BOX DOMAIN-CONTAINING PROTEIN"/>
    <property type="match status" value="1"/>
</dbReference>
<comment type="caution">
    <text evidence="2">The sequence shown here is derived from an EMBL/GenBank/DDBJ whole genome shotgun (WGS) entry which is preliminary data.</text>
</comment>
<dbReference type="InterPro" id="IPR036047">
    <property type="entry name" value="F-box-like_dom_sf"/>
</dbReference>
<gene>
    <name evidence="2" type="ORF">QYE76_058110</name>
</gene>
<sequence length="439" mass="49264">MEETAAALPDDVVLEVLARVADVAALFRCAMTCMRWRGLIADRSFLRRRWPENATHPSFLVGFFTQRKRYHGFEGNEEWLFPHDDVDVADCDSPPVFIPAPRSVLGPGLRSLPDGVLDGAKPLTARRGLLLVHLAPVLDSGPVRLAVCDLLAGTCDMLPLLQLDHDYSSTSYAILTPEDCGSSEPRTPARGYCRFFKVLAMNFFLDIYRGRGVAEYSYNLHTFSSAEPGWEAPAKRLGDHRRCDGPQYSPDVQGDAVVCGGGMAHWLCGNWCAEDRRDPANYFTIDASPEDDHISMANLTFMPIHVRPVADNYHLATVNGELMLYLLYTLKQGLWLDTWTRRDGAYWYRHRVIELKPPENMRLDDGALYLWSGEKSGTLLIIDSQCCKYVACLETGAVEEISDQFHGMVGDAVVPMEIHWPDLFMSRLAGALRDNRSML</sequence>